<proteinExistence type="predicted"/>
<name>A0AC60QL99_IXOPE</name>
<dbReference type="Proteomes" id="UP000805193">
    <property type="component" value="Unassembled WGS sequence"/>
</dbReference>
<evidence type="ECO:0000313" key="1">
    <source>
        <dbReference type="EMBL" id="KAG0433776.1"/>
    </source>
</evidence>
<gene>
    <name evidence="1" type="ORF">HPB47_019586</name>
</gene>
<dbReference type="EMBL" id="JABSTQ010009032">
    <property type="protein sequence ID" value="KAG0433776.1"/>
    <property type="molecule type" value="Genomic_DNA"/>
</dbReference>
<reference evidence="1 2" key="1">
    <citation type="journal article" date="2020" name="Cell">
        <title>Large-Scale Comparative Analyses of Tick Genomes Elucidate Their Genetic Diversity and Vector Capacities.</title>
        <authorList>
            <consortium name="Tick Genome and Microbiome Consortium (TIGMIC)"/>
            <person name="Jia N."/>
            <person name="Wang J."/>
            <person name="Shi W."/>
            <person name="Du L."/>
            <person name="Sun Y."/>
            <person name="Zhan W."/>
            <person name="Jiang J.F."/>
            <person name="Wang Q."/>
            <person name="Zhang B."/>
            <person name="Ji P."/>
            <person name="Bell-Sakyi L."/>
            <person name="Cui X.M."/>
            <person name="Yuan T.T."/>
            <person name="Jiang B.G."/>
            <person name="Yang W.F."/>
            <person name="Lam T.T."/>
            <person name="Chang Q.C."/>
            <person name="Ding S.J."/>
            <person name="Wang X.J."/>
            <person name="Zhu J.G."/>
            <person name="Ruan X.D."/>
            <person name="Zhao L."/>
            <person name="Wei J.T."/>
            <person name="Ye R.Z."/>
            <person name="Que T.C."/>
            <person name="Du C.H."/>
            <person name="Zhou Y.H."/>
            <person name="Cheng J.X."/>
            <person name="Dai P.F."/>
            <person name="Guo W.B."/>
            <person name="Han X.H."/>
            <person name="Huang E.J."/>
            <person name="Li L.F."/>
            <person name="Wei W."/>
            <person name="Gao Y.C."/>
            <person name="Liu J.Z."/>
            <person name="Shao H.Z."/>
            <person name="Wang X."/>
            <person name="Wang C.C."/>
            <person name="Yang T.C."/>
            <person name="Huo Q.B."/>
            <person name="Li W."/>
            <person name="Chen H.Y."/>
            <person name="Chen S.E."/>
            <person name="Zhou L.G."/>
            <person name="Ni X.B."/>
            <person name="Tian J.H."/>
            <person name="Sheng Y."/>
            <person name="Liu T."/>
            <person name="Pan Y.S."/>
            <person name="Xia L.Y."/>
            <person name="Li J."/>
            <person name="Zhao F."/>
            <person name="Cao W.C."/>
        </authorList>
    </citation>
    <scope>NUCLEOTIDE SEQUENCE [LARGE SCALE GENOMIC DNA]</scope>
    <source>
        <strain evidence="1">Iper-2018</strain>
    </source>
</reference>
<evidence type="ECO:0000313" key="2">
    <source>
        <dbReference type="Proteomes" id="UP000805193"/>
    </source>
</evidence>
<accession>A0AC60QL99</accession>
<keyword evidence="2" id="KW-1185">Reference proteome</keyword>
<sequence length="268" mass="30114">MQIPDGLYTEVGLFCVLLRTVFPKLPPEQGLCTVRRVRRCLRALLDAPVGPTQALASRCIASCELSAAFILRRLNTGHQSETLLMLLATLARIRALLLQTVPVLPAATSDQSRTLPSSRSDQVTFLEAAMPGRVPDSNYPDSGHSSLEQDLGQPVTRHEVAVAKLKRLYRRLKTDAKKPSLLRKTCLRGLRDIRAGLSWRKYMPNLGVSLFTGWLVFAYWGWLQIAQNDKFVPKENRHTPPHTILMNYVTSRFTRKEVAKAADDEPKK</sequence>
<protein>
    <submittedName>
        <fullName evidence="1">Uncharacterized protein</fullName>
    </submittedName>
</protein>
<organism evidence="1 2">
    <name type="scientific">Ixodes persulcatus</name>
    <name type="common">Taiga tick</name>
    <dbReference type="NCBI Taxonomy" id="34615"/>
    <lineage>
        <taxon>Eukaryota</taxon>
        <taxon>Metazoa</taxon>
        <taxon>Ecdysozoa</taxon>
        <taxon>Arthropoda</taxon>
        <taxon>Chelicerata</taxon>
        <taxon>Arachnida</taxon>
        <taxon>Acari</taxon>
        <taxon>Parasitiformes</taxon>
        <taxon>Ixodida</taxon>
        <taxon>Ixodoidea</taxon>
        <taxon>Ixodidae</taxon>
        <taxon>Ixodinae</taxon>
        <taxon>Ixodes</taxon>
    </lineage>
</organism>
<comment type="caution">
    <text evidence="1">The sequence shown here is derived from an EMBL/GenBank/DDBJ whole genome shotgun (WGS) entry which is preliminary data.</text>
</comment>